<keyword evidence="6" id="KW-1185">Reference proteome</keyword>
<dbReference type="InterPro" id="IPR033344">
    <property type="entry name" value="CURT1"/>
</dbReference>
<feature type="transmembrane region" description="Helical" evidence="3">
    <location>
        <begin position="116"/>
        <end position="136"/>
    </location>
</feature>
<keyword evidence="3" id="KW-1133">Transmembrane helix</keyword>
<dbReference type="Pfam" id="PF14159">
    <property type="entry name" value="CAAD"/>
    <property type="match status" value="1"/>
</dbReference>
<feature type="domain" description="Cyanobacterial aminoacyl-tRNA synthetase CAAD" evidence="4">
    <location>
        <begin position="79"/>
        <end position="161"/>
    </location>
</feature>
<accession>A0AAW1RNJ5</accession>
<name>A0AAW1RNJ5_9CHLO</name>
<dbReference type="AlphaFoldDB" id="A0AAW1RNJ5"/>
<evidence type="ECO:0000259" key="4">
    <source>
        <dbReference type="Pfam" id="PF14159"/>
    </source>
</evidence>
<keyword evidence="3" id="KW-0472">Membrane</keyword>
<dbReference type="GO" id="GO:0016020">
    <property type="term" value="C:membrane"/>
    <property type="evidence" value="ECO:0007669"/>
    <property type="project" value="UniProtKB-SubCell"/>
</dbReference>
<dbReference type="InterPro" id="IPR025564">
    <property type="entry name" value="CAAD_dom"/>
</dbReference>
<protein>
    <recommendedName>
        <fullName evidence="4">Cyanobacterial aminoacyl-tRNA synthetase CAAD domain-containing protein</fullName>
    </recommendedName>
</protein>
<comment type="subcellular location">
    <subcellularLocation>
        <location evidence="1">Membrane</location>
        <topology evidence="1">Multi-pass membrane protein</topology>
    </subcellularLocation>
</comment>
<proteinExistence type="predicted"/>
<keyword evidence="3" id="KW-0812">Transmembrane</keyword>
<feature type="compositionally biased region" description="Low complexity" evidence="2">
    <location>
        <begin position="25"/>
        <end position="37"/>
    </location>
</feature>
<evidence type="ECO:0000256" key="3">
    <source>
        <dbReference type="SAM" id="Phobius"/>
    </source>
</evidence>
<dbReference type="PANTHER" id="PTHR33222:SF4">
    <property type="entry name" value="PROTEIN CURVATURE THYLAKOID 1A, CHLOROPLASTIC"/>
    <property type="match status" value="1"/>
</dbReference>
<evidence type="ECO:0000256" key="1">
    <source>
        <dbReference type="ARBA" id="ARBA00004141"/>
    </source>
</evidence>
<evidence type="ECO:0000313" key="6">
    <source>
        <dbReference type="Proteomes" id="UP001445335"/>
    </source>
</evidence>
<gene>
    <name evidence="5" type="ORF">WJX81_005912</name>
</gene>
<reference evidence="5 6" key="1">
    <citation type="journal article" date="2024" name="Nat. Commun.">
        <title>Phylogenomics reveals the evolutionary origins of lichenization in chlorophyte algae.</title>
        <authorList>
            <person name="Puginier C."/>
            <person name="Libourel C."/>
            <person name="Otte J."/>
            <person name="Skaloud P."/>
            <person name="Haon M."/>
            <person name="Grisel S."/>
            <person name="Petersen M."/>
            <person name="Berrin J.G."/>
            <person name="Delaux P.M."/>
            <person name="Dal Grande F."/>
            <person name="Keller J."/>
        </authorList>
    </citation>
    <scope>NUCLEOTIDE SEQUENCE [LARGE SCALE GENOMIC DNA]</scope>
    <source>
        <strain evidence="5 6">SAG 245.80</strain>
    </source>
</reference>
<feature type="transmembrane region" description="Helical" evidence="3">
    <location>
        <begin position="90"/>
        <end position="110"/>
    </location>
</feature>
<dbReference type="GO" id="GO:0009579">
    <property type="term" value="C:thylakoid"/>
    <property type="evidence" value="ECO:0007669"/>
    <property type="project" value="InterPro"/>
</dbReference>
<dbReference type="PANTHER" id="PTHR33222">
    <property type="match status" value="1"/>
</dbReference>
<evidence type="ECO:0000313" key="5">
    <source>
        <dbReference type="EMBL" id="KAK9835379.1"/>
    </source>
</evidence>
<feature type="region of interest" description="Disordered" evidence="2">
    <location>
        <begin position="1"/>
        <end position="40"/>
    </location>
</feature>
<evidence type="ECO:0000256" key="2">
    <source>
        <dbReference type="SAM" id="MobiDB-lite"/>
    </source>
</evidence>
<dbReference type="Proteomes" id="UP001445335">
    <property type="component" value="Unassembled WGS sequence"/>
</dbReference>
<comment type="caution">
    <text evidence="5">The sequence shown here is derived from an EMBL/GenBank/DDBJ whole genome shotgun (WGS) entry which is preliminary data.</text>
</comment>
<organism evidence="5 6">
    <name type="scientific">Elliptochloris bilobata</name>
    <dbReference type="NCBI Taxonomy" id="381761"/>
    <lineage>
        <taxon>Eukaryota</taxon>
        <taxon>Viridiplantae</taxon>
        <taxon>Chlorophyta</taxon>
        <taxon>core chlorophytes</taxon>
        <taxon>Trebouxiophyceae</taxon>
        <taxon>Trebouxiophyceae incertae sedis</taxon>
        <taxon>Elliptochloris clade</taxon>
        <taxon>Elliptochloris</taxon>
    </lineage>
</organism>
<dbReference type="EMBL" id="JALJOU010000028">
    <property type="protein sequence ID" value="KAK9835379.1"/>
    <property type="molecule type" value="Genomic_DNA"/>
</dbReference>
<sequence length="165" mass="17997">MILATAVPQAARLHTRGPQKPVTSARPAAPGARRGAPLRSYGKKTIDIDPEVRPSGAAPVVEFDADELSEKARAALDNAKRNWERLDEKPAAVALTLSVFVGLWATNAVVDAVNRIPLVSTFLEIVGLGVSGWFIYRYLVFKPDREELTSSLKDFWKKVSGKSNV</sequence>